<dbReference type="GO" id="GO:0004502">
    <property type="term" value="F:kynurenine 3-monooxygenase activity"/>
    <property type="evidence" value="ECO:0007669"/>
    <property type="project" value="TreeGrafter"/>
</dbReference>
<keyword evidence="11" id="KW-1185">Reference proteome</keyword>
<dbReference type="PANTHER" id="PTHR46028:SF2">
    <property type="entry name" value="KYNURENINE 3-MONOOXYGENASE"/>
    <property type="match status" value="1"/>
</dbReference>
<accession>A0A8T0GJ05</accession>
<reference evidence="10" key="1">
    <citation type="submission" date="2020-06" db="EMBL/GenBank/DDBJ databases">
        <title>WGS assembly of Ceratodon purpureus strain R40.</title>
        <authorList>
            <person name="Carey S.B."/>
            <person name="Jenkins J."/>
            <person name="Shu S."/>
            <person name="Lovell J.T."/>
            <person name="Sreedasyam A."/>
            <person name="Maumus F."/>
            <person name="Tiley G.P."/>
            <person name="Fernandez-Pozo N."/>
            <person name="Barry K."/>
            <person name="Chen C."/>
            <person name="Wang M."/>
            <person name="Lipzen A."/>
            <person name="Daum C."/>
            <person name="Saski C.A."/>
            <person name="Payton A.C."/>
            <person name="Mcbreen J.C."/>
            <person name="Conrad R.E."/>
            <person name="Kollar L.M."/>
            <person name="Olsson S."/>
            <person name="Huttunen S."/>
            <person name="Landis J.B."/>
            <person name="Wickett N.J."/>
            <person name="Johnson M.G."/>
            <person name="Rensing S.A."/>
            <person name="Grimwood J."/>
            <person name="Schmutz J."/>
            <person name="Mcdaniel S.F."/>
        </authorList>
    </citation>
    <scope>NUCLEOTIDE SEQUENCE</scope>
    <source>
        <strain evidence="10">R40</strain>
    </source>
</reference>
<gene>
    <name evidence="10" type="ORF">KC19_10G105000</name>
</gene>
<evidence type="ECO:0000259" key="9">
    <source>
        <dbReference type="Pfam" id="PF01494"/>
    </source>
</evidence>
<feature type="transmembrane region" description="Helical" evidence="8">
    <location>
        <begin position="537"/>
        <end position="560"/>
    </location>
</feature>
<dbReference type="Gene3D" id="3.50.50.60">
    <property type="entry name" value="FAD/NAD(P)-binding domain"/>
    <property type="match status" value="1"/>
</dbReference>
<evidence type="ECO:0000256" key="8">
    <source>
        <dbReference type="SAM" id="Phobius"/>
    </source>
</evidence>
<dbReference type="PRINTS" id="PR00420">
    <property type="entry name" value="RNGMNOXGNASE"/>
</dbReference>
<dbReference type="GO" id="GO:0071949">
    <property type="term" value="F:FAD binding"/>
    <property type="evidence" value="ECO:0007669"/>
    <property type="project" value="InterPro"/>
</dbReference>
<dbReference type="SUPFAM" id="SSF51905">
    <property type="entry name" value="FAD/NAD(P)-binding domain"/>
    <property type="match status" value="1"/>
</dbReference>
<keyword evidence="5" id="KW-0560">Oxidoreductase</keyword>
<dbReference type="InterPro" id="IPR036188">
    <property type="entry name" value="FAD/NAD-bd_sf"/>
</dbReference>
<evidence type="ECO:0000256" key="4">
    <source>
        <dbReference type="ARBA" id="ARBA00022857"/>
    </source>
</evidence>
<keyword evidence="6" id="KW-0503">Monooxygenase</keyword>
<dbReference type="Pfam" id="PF01494">
    <property type="entry name" value="FAD_binding_3"/>
    <property type="match status" value="2"/>
</dbReference>
<dbReference type="GO" id="GO:0070189">
    <property type="term" value="P:kynurenine metabolic process"/>
    <property type="evidence" value="ECO:0007669"/>
    <property type="project" value="TreeGrafter"/>
</dbReference>
<name>A0A8T0GJ05_CERPU</name>
<dbReference type="PANTHER" id="PTHR46028">
    <property type="entry name" value="KYNURENINE 3-MONOOXYGENASE"/>
    <property type="match status" value="1"/>
</dbReference>
<dbReference type="EMBL" id="CM026431">
    <property type="protein sequence ID" value="KAG0559441.1"/>
    <property type="molecule type" value="Genomic_DNA"/>
</dbReference>
<dbReference type="Proteomes" id="UP000822688">
    <property type="component" value="Chromosome 10"/>
</dbReference>
<comment type="caution">
    <text evidence="10">The sequence shown here is derived from an EMBL/GenBank/DDBJ whole genome shotgun (WGS) entry which is preliminary data.</text>
</comment>
<evidence type="ECO:0000256" key="1">
    <source>
        <dbReference type="ARBA" id="ARBA00001974"/>
    </source>
</evidence>
<feature type="region of interest" description="Disordered" evidence="7">
    <location>
        <begin position="18"/>
        <end position="59"/>
    </location>
</feature>
<keyword evidence="8" id="KW-1133">Transmembrane helix</keyword>
<keyword evidence="2" id="KW-0285">Flavoprotein</keyword>
<dbReference type="AlphaFoldDB" id="A0A8T0GJ05"/>
<evidence type="ECO:0000256" key="6">
    <source>
        <dbReference type="ARBA" id="ARBA00023033"/>
    </source>
</evidence>
<keyword evidence="3" id="KW-0274">FAD</keyword>
<protein>
    <recommendedName>
        <fullName evidence="9">FAD-binding domain-containing protein</fullName>
    </recommendedName>
</protein>
<evidence type="ECO:0000256" key="7">
    <source>
        <dbReference type="SAM" id="MobiDB-lite"/>
    </source>
</evidence>
<sequence>MLRHVLVGCQASRHFQHNAPTKFSPLGPADSPSENQNSLGFKRRSLRPGTELNKCDQRQLQSPIVTMAAPPASIQTADPAEAPSTSKTLGEVVVVGAGPAGCLLAHYLLRRGFSVHLFDKRPGATPLKPEGDGSEGQVYGQGDSRSYTILLTSRAMKAFKGAGLELPPNLLNQLVGSCLHLPNGKKRKLTYSKMPGLSNYGVSRNALVAWLQQSLDERYPNLKTYFEYELKSVDKTTNTASFRLSSTNFFSPKPELVEVKYDLLVGADGVNSAVRSEMIQWDTSETPSLKKKSKPLTLDFQPSEEAYKSFYVRPELAKKSPLYEDHDRVQAWPAVNILLTGMADGSLWGGTKNKKILEASSAHEVEILFRGNAPDLFELLLEENPNFCEDFLRQPAISFGAAVILSRFHHGNSLVIGDAAHAMFPSYGTGCNAALEDCLLLDQILEENVHGDGVEISFYKVAMEFSKRRVEDAHAIVTMNSTQELFPRGFFGLLQVMLLTSLHKLAPKLFRPNSYQQLQLSDMSFRQILLQKRTEDVLFYGLLLVLALLVVAALLFAFGVQPKFKFNPGS</sequence>
<comment type="cofactor">
    <cofactor evidence="1">
        <name>FAD</name>
        <dbReference type="ChEBI" id="CHEBI:57692"/>
    </cofactor>
</comment>
<evidence type="ECO:0000256" key="2">
    <source>
        <dbReference type="ARBA" id="ARBA00022630"/>
    </source>
</evidence>
<keyword evidence="8" id="KW-0472">Membrane</keyword>
<evidence type="ECO:0000313" key="10">
    <source>
        <dbReference type="EMBL" id="KAG0559441.1"/>
    </source>
</evidence>
<keyword evidence="8" id="KW-0812">Transmembrane</keyword>
<organism evidence="10 11">
    <name type="scientific">Ceratodon purpureus</name>
    <name type="common">Fire moss</name>
    <name type="synonym">Dicranum purpureum</name>
    <dbReference type="NCBI Taxonomy" id="3225"/>
    <lineage>
        <taxon>Eukaryota</taxon>
        <taxon>Viridiplantae</taxon>
        <taxon>Streptophyta</taxon>
        <taxon>Embryophyta</taxon>
        <taxon>Bryophyta</taxon>
        <taxon>Bryophytina</taxon>
        <taxon>Bryopsida</taxon>
        <taxon>Dicranidae</taxon>
        <taxon>Pseudoditrichales</taxon>
        <taxon>Ditrichaceae</taxon>
        <taxon>Ceratodon</taxon>
    </lineage>
</organism>
<dbReference type="InterPro" id="IPR002938">
    <property type="entry name" value="FAD-bd"/>
</dbReference>
<feature type="domain" description="FAD-binding" evidence="9">
    <location>
        <begin position="91"/>
        <end position="278"/>
    </location>
</feature>
<keyword evidence="4" id="KW-0521">NADP</keyword>
<feature type="domain" description="FAD-binding" evidence="9">
    <location>
        <begin position="403"/>
        <end position="454"/>
    </location>
</feature>
<evidence type="ECO:0000256" key="3">
    <source>
        <dbReference type="ARBA" id="ARBA00022827"/>
    </source>
</evidence>
<evidence type="ECO:0000313" key="11">
    <source>
        <dbReference type="Proteomes" id="UP000822688"/>
    </source>
</evidence>
<proteinExistence type="predicted"/>
<evidence type="ECO:0000256" key="5">
    <source>
        <dbReference type="ARBA" id="ARBA00023002"/>
    </source>
</evidence>